<sequence length="98" mass="11062">MLYLGSNLWNVLSCLLSHCAKNLPYLNPGMASEVGNYTIQQEVKSRLNHQSNVMEVHIYIRKNRNNSIISKDEFPFELIDAECGEGRGTEAKVDVSAF</sequence>
<protein>
    <submittedName>
        <fullName evidence="1">Uncharacterized protein</fullName>
    </submittedName>
</protein>
<dbReference type="Proteomes" id="UP001157006">
    <property type="component" value="Chromosome 5"/>
</dbReference>
<proteinExistence type="predicted"/>
<gene>
    <name evidence="1" type="ORF">VFH_V137520</name>
</gene>
<evidence type="ECO:0000313" key="2">
    <source>
        <dbReference type="Proteomes" id="UP001157006"/>
    </source>
</evidence>
<reference evidence="1 2" key="1">
    <citation type="submission" date="2023-01" db="EMBL/GenBank/DDBJ databases">
        <authorList>
            <person name="Kreplak J."/>
        </authorList>
    </citation>
    <scope>NUCLEOTIDE SEQUENCE [LARGE SCALE GENOMIC DNA]</scope>
</reference>
<name>A0AAV1AWS1_VICFA</name>
<accession>A0AAV1AWS1</accession>
<evidence type="ECO:0000313" key="1">
    <source>
        <dbReference type="EMBL" id="CAI8614599.1"/>
    </source>
</evidence>
<dbReference type="AlphaFoldDB" id="A0AAV1AWS1"/>
<organism evidence="1 2">
    <name type="scientific">Vicia faba</name>
    <name type="common">Broad bean</name>
    <name type="synonym">Faba vulgaris</name>
    <dbReference type="NCBI Taxonomy" id="3906"/>
    <lineage>
        <taxon>Eukaryota</taxon>
        <taxon>Viridiplantae</taxon>
        <taxon>Streptophyta</taxon>
        <taxon>Embryophyta</taxon>
        <taxon>Tracheophyta</taxon>
        <taxon>Spermatophyta</taxon>
        <taxon>Magnoliopsida</taxon>
        <taxon>eudicotyledons</taxon>
        <taxon>Gunneridae</taxon>
        <taxon>Pentapetalae</taxon>
        <taxon>rosids</taxon>
        <taxon>fabids</taxon>
        <taxon>Fabales</taxon>
        <taxon>Fabaceae</taxon>
        <taxon>Papilionoideae</taxon>
        <taxon>50 kb inversion clade</taxon>
        <taxon>NPAAA clade</taxon>
        <taxon>Hologalegina</taxon>
        <taxon>IRL clade</taxon>
        <taxon>Fabeae</taxon>
        <taxon>Vicia</taxon>
    </lineage>
</organism>
<keyword evidence="2" id="KW-1185">Reference proteome</keyword>
<dbReference type="EMBL" id="OX451740">
    <property type="protein sequence ID" value="CAI8614599.1"/>
    <property type="molecule type" value="Genomic_DNA"/>
</dbReference>